<proteinExistence type="predicted"/>
<dbReference type="Gene3D" id="1.10.1450.10">
    <property type="entry name" value="Tetraspanin"/>
    <property type="match status" value="1"/>
</dbReference>
<dbReference type="PRINTS" id="PR00259">
    <property type="entry name" value="TMFOUR"/>
</dbReference>
<evidence type="ECO:0000256" key="4">
    <source>
        <dbReference type="ARBA" id="ARBA00023136"/>
    </source>
</evidence>
<evidence type="ECO:0000256" key="2">
    <source>
        <dbReference type="ARBA" id="ARBA00022692"/>
    </source>
</evidence>
<evidence type="ECO:0000256" key="5">
    <source>
        <dbReference type="SAM" id="Phobius"/>
    </source>
</evidence>
<sequence>MSRHFYHRRNAGKFNYVNRWVKYVLSVTNFLFVMIGSIFLVFGIIAFVESGIITQKSKICILHWIFNITVIVIIVGFITVLVSATGFIGSLRENQCLLKFYYISLAMLFVCETIIGILFFIYRETAINHAEEIVKKTFVTQYREVGFEDSTNFMDFLQKELQCCGPRSYTDWTANRYFSCNDSYVSPEACGVPFSCCRRMNNINVGIPCSIFSIHALIFLARRRKGWDAALHGRLARKRE</sequence>
<dbReference type="SUPFAM" id="SSF48652">
    <property type="entry name" value="Tetraspanin"/>
    <property type="match status" value="1"/>
</dbReference>
<reference evidence="6" key="1">
    <citation type="submission" date="2016-01" db="EMBL/GenBank/DDBJ databases">
        <title>Reference transcriptome for the parasite Schistocephalus solidus: insights into the molecular evolution of parasitism.</title>
        <authorList>
            <person name="Hebert F.O."/>
            <person name="Grambauer S."/>
            <person name="Barber I."/>
            <person name="Landry C.R."/>
            <person name="Aubin-Horth N."/>
        </authorList>
    </citation>
    <scope>NUCLEOTIDE SEQUENCE</scope>
</reference>
<dbReference type="InterPro" id="IPR018499">
    <property type="entry name" value="Tetraspanin/Peripherin"/>
</dbReference>
<dbReference type="Pfam" id="PF00335">
    <property type="entry name" value="Tetraspanin"/>
    <property type="match status" value="1"/>
</dbReference>
<organism evidence="6">
    <name type="scientific">Schistocephalus solidus</name>
    <name type="common">Tapeworm</name>
    <dbReference type="NCBI Taxonomy" id="70667"/>
    <lineage>
        <taxon>Eukaryota</taxon>
        <taxon>Metazoa</taxon>
        <taxon>Spiralia</taxon>
        <taxon>Lophotrochozoa</taxon>
        <taxon>Platyhelminthes</taxon>
        <taxon>Cestoda</taxon>
        <taxon>Eucestoda</taxon>
        <taxon>Diphyllobothriidea</taxon>
        <taxon>Diphyllobothriidae</taxon>
        <taxon>Schistocephalus</taxon>
    </lineage>
</organism>
<feature type="transmembrane region" description="Helical" evidence="5">
    <location>
        <begin position="60"/>
        <end position="88"/>
    </location>
</feature>
<keyword evidence="3 5" id="KW-1133">Transmembrane helix</keyword>
<evidence type="ECO:0000313" key="6">
    <source>
        <dbReference type="EMBL" id="JAP62893.1"/>
    </source>
</evidence>
<dbReference type="InterPro" id="IPR008952">
    <property type="entry name" value="Tetraspanin_EC2_sf"/>
</dbReference>
<evidence type="ECO:0000256" key="1">
    <source>
        <dbReference type="ARBA" id="ARBA00004141"/>
    </source>
</evidence>
<dbReference type="EMBL" id="GEEE01000332">
    <property type="protein sequence ID" value="JAP62893.1"/>
    <property type="molecule type" value="Transcribed_RNA"/>
</dbReference>
<dbReference type="PANTHER" id="PTHR19282:SF544">
    <property type="entry name" value="TETRASPANIN"/>
    <property type="match status" value="1"/>
</dbReference>
<evidence type="ECO:0000256" key="3">
    <source>
        <dbReference type="ARBA" id="ARBA00022989"/>
    </source>
</evidence>
<name>A0A0V0JC71_SCHSO</name>
<protein>
    <submittedName>
        <fullName evidence="6">Uncharacterized protein</fullName>
    </submittedName>
</protein>
<feature type="transmembrane region" description="Helical" evidence="5">
    <location>
        <begin position="20"/>
        <end position="48"/>
    </location>
</feature>
<feature type="transmembrane region" description="Helical" evidence="5">
    <location>
        <begin position="100"/>
        <end position="122"/>
    </location>
</feature>
<comment type="subcellular location">
    <subcellularLocation>
        <location evidence="1">Membrane</location>
        <topology evidence="1">Multi-pass membrane protein</topology>
    </subcellularLocation>
</comment>
<gene>
    <name evidence="6" type="ORF">TR156700</name>
</gene>
<dbReference type="AlphaFoldDB" id="A0A0V0JC71"/>
<accession>A0A0V0JC71</accession>
<dbReference type="PANTHER" id="PTHR19282">
    <property type="entry name" value="TETRASPANIN"/>
    <property type="match status" value="1"/>
</dbReference>
<keyword evidence="2 5" id="KW-0812">Transmembrane</keyword>
<dbReference type="GO" id="GO:0005886">
    <property type="term" value="C:plasma membrane"/>
    <property type="evidence" value="ECO:0007669"/>
    <property type="project" value="TreeGrafter"/>
</dbReference>
<keyword evidence="4 5" id="KW-0472">Membrane</keyword>